<accession>A0ABR3ISV1</accession>
<feature type="region of interest" description="Disordered" evidence="1">
    <location>
        <begin position="529"/>
        <end position="594"/>
    </location>
</feature>
<feature type="compositionally biased region" description="Low complexity" evidence="1">
    <location>
        <begin position="258"/>
        <end position="267"/>
    </location>
</feature>
<dbReference type="EMBL" id="JASNQZ010000015">
    <property type="protein sequence ID" value="KAL0946334.1"/>
    <property type="molecule type" value="Genomic_DNA"/>
</dbReference>
<feature type="compositionally biased region" description="Low complexity" evidence="1">
    <location>
        <begin position="471"/>
        <end position="482"/>
    </location>
</feature>
<feature type="region of interest" description="Disordered" evidence="1">
    <location>
        <begin position="350"/>
        <end position="370"/>
    </location>
</feature>
<feature type="region of interest" description="Disordered" evidence="1">
    <location>
        <begin position="788"/>
        <end position="1037"/>
    </location>
</feature>
<organism evidence="2 3">
    <name type="scientific">Hohenbuehelia grisea</name>
    <dbReference type="NCBI Taxonomy" id="104357"/>
    <lineage>
        <taxon>Eukaryota</taxon>
        <taxon>Fungi</taxon>
        <taxon>Dikarya</taxon>
        <taxon>Basidiomycota</taxon>
        <taxon>Agaricomycotina</taxon>
        <taxon>Agaricomycetes</taxon>
        <taxon>Agaricomycetidae</taxon>
        <taxon>Agaricales</taxon>
        <taxon>Pleurotineae</taxon>
        <taxon>Pleurotaceae</taxon>
        <taxon>Hohenbuehelia</taxon>
    </lineage>
</organism>
<name>A0ABR3ISV1_9AGAR</name>
<feature type="region of interest" description="Disordered" evidence="1">
    <location>
        <begin position="449"/>
        <end position="501"/>
    </location>
</feature>
<protein>
    <recommendedName>
        <fullName evidence="4">Proteophosphoglycan ppg4</fullName>
    </recommendedName>
</protein>
<feature type="compositionally biased region" description="Low complexity" evidence="1">
    <location>
        <begin position="54"/>
        <end position="76"/>
    </location>
</feature>
<evidence type="ECO:0008006" key="4">
    <source>
        <dbReference type="Google" id="ProtNLM"/>
    </source>
</evidence>
<feature type="compositionally biased region" description="Low complexity" evidence="1">
    <location>
        <begin position="557"/>
        <end position="580"/>
    </location>
</feature>
<sequence>MRPSARELKRAPVPLLLQSFPQPPSFIPPSPSLTSLNPPPSLPPATPLPPLPLSRPTSQASSAHTRSSIASSRSSTGPLLPRTPSVDDATKLGAQVHIRLPGDHDHSDDILTDFPKVLCRTPEPDDSIASIDIRDLPSDDHEDDADGVPAHAHALAVHRAVRARRSRSNSHKQHLRQLNGPDSPPPLPSTPLDKSSHNPDVKFNSKSDQQKQISEPRRQGAASPDISTIIDATPKPRRRSGPSSERSLSRSRSRARESAPSSVPSSRRTSKSTGIRSAPVPRRRASSPCKLHSTYSYDAQLTWDDLDHEAETRLERALEGGGSDSDSSLDLHTPLPHLMVRHGLLSPNSKLFPNASRPHTPSSVIDGRPGSIMSVASSVVTKSGIIKDERDTPGRRTRHRDGRLLRGGVGLTTGLGWSDSEDEDAPSLLTRRVSSLVLSRRSSEASLRASASMHSLKHKAAGAPSALPHYPSTLSHSGSTRSSGRHPLSRSYSSGSLLPKDPSLIEEDLLESGSDDEVVDSFAGYGCQRAPPTSWSGPKSTFARPPSKAKTSIAVKSTTTRISSASTSSLRASTSTTGSLRMPTKRSTTGRSAGSAISLALSIPESTAESVHSHSAPVTPGPRVAYEQDKTGDDTMRTPSSSSSSGSIPMPATPRDADDLTPTPTVFARTHDRSPMPEAWAKGGAKPKSIRVSESWGRNFGQTAARAVEDITRLLDEGYTKISADGSSRVAYDGNPRAYDSNKGLPPLPLSVNRDASPPRANARAALGNDLPRALTLSASLTDAASGAVGGATGGAASSSSVVGGGSSAQAHTYTSVSGPAASSGASMSAGAGEGSGDAAGAGTRPASSGTNAPRRQLVPPRPLQLLRTVAASTSPPSPSSPLTPLTARSSIVPPSPLTPTSMLSLASPPLTPSSAGPSTPRHLAPPASSTMTGSSPIPSPASSHHSGGTSYFSASAGSASPASSAVGLPDVSPGASASSVVTPGARLADRFAGQGLLKPKPRTGTGMAYRTSSVPSRVRAPGAPTSRMPTAKPVPF</sequence>
<feature type="compositionally biased region" description="Low complexity" evidence="1">
    <location>
        <begin position="854"/>
        <end position="875"/>
    </location>
</feature>
<dbReference type="Proteomes" id="UP001556367">
    <property type="component" value="Unassembled WGS sequence"/>
</dbReference>
<feature type="compositionally biased region" description="Basic and acidic residues" evidence="1">
    <location>
        <begin position="626"/>
        <end position="636"/>
    </location>
</feature>
<feature type="region of interest" description="Disordered" evidence="1">
    <location>
        <begin position="1"/>
        <end position="291"/>
    </location>
</feature>
<feature type="compositionally biased region" description="Basic and acidic residues" evidence="1">
    <location>
        <begin position="100"/>
        <end position="109"/>
    </location>
</feature>
<feature type="compositionally biased region" description="Polar residues" evidence="1">
    <location>
        <begin position="350"/>
        <end position="363"/>
    </location>
</feature>
<feature type="compositionally biased region" description="Basic and acidic residues" evidence="1">
    <location>
        <begin position="1"/>
        <end position="10"/>
    </location>
</feature>
<feature type="compositionally biased region" description="Low complexity" evidence="1">
    <location>
        <begin position="933"/>
        <end position="968"/>
    </location>
</feature>
<evidence type="ECO:0000313" key="3">
    <source>
        <dbReference type="Proteomes" id="UP001556367"/>
    </source>
</evidence>
<feature type="region of interest" description="Disordered" evidence="1">
    <location>
        <begin position="734"/>
        <end position="764"/>
    </location>
</feature>
<evidence type="ECO:0000313" key="2">
    <source>
        <dbReference type="EMBL" id="KAL0946334.1"/>
    </source>
</evidence>
<feature type="region of interest" description="Disordered" evidence="1">
    <location>
        <begin position="383"/>
        <end position="426"/>
    </location>
</feature>
<feature type="compositionally biased region" description="Pro residues" evidence="1">
    <location>
        <begin position="21"/>
        <end position="53"/>
    </location>
</feature>
<evidence type="ECO:0000256" key="1">
    <source>
        <dbReference type="SAM" id="MobiDB-lite"/>
    </source>
</evidence>
<proteinExistence type="predicted"/>
<comment type="caution">
    <text evidence="2">The sequence shown here is derived from an EMBL/GenBank/DDBJ whole genome shotgun (WGS) entry which is preliminary data.</text>
</comment>
<feature type="compositionally biased region" description="Low complexity" evidence="1">
    <location>
        <begin position="899"/>
        <end position="921"/>
    </location>
</feature>
<reference evidence="3" key="1">
    <citation type="submission" date="2024-06" db="EMBL/GenBank/DDBJ databases">
        <title>Multi-omics analyses provide insights into the biosynthesis of the anticancer antibiotic pleurotin in Hohenbuehelia grisea.</title>
        <authorList>
            <person name="Weaver J.A."/>
            <person name="Alberti F."/>
        </authorList>
    </citation>
    <scope>NUCLEOTIDE SEQUENCE [LARGE SCALE GENOMIC DNA]</scope>
    <source>
        <strain evidence="3">T-177</strain>
    </source>
</reference>
<feature type="region of interest" description="Disordered" evidence="1">
    <location>
        <begin position="608"/>
        <end position="662"/>
    </location>
</feature>
<gene>
    <name evidence="2" type="ORF">HGRIS_012572</name>
</gene>
<keyword evidence="3" id="KW-1185">Reference proteome</keyword>
<feature type="compositionally biased region" description="Basic residues" evidence="1">
    <location>
        <begin position="159"/>
        <end position="175"/>
    </location>
</feature>
<feature type="compositionally biased region" description="Basic and acidic residues" evidence="1">
    <location>
        <begin position="385"/>
        <end position="394"/>
    </location>
</feature>
<feature type="compositionally biased region" description="Basic and acidic residues" evidence="1">
    <location>
        <begin position="194"/>
        <end position="218"/>
    </location>
</feature>
<feature type="compositionally biased region" description="Low complexity" evidence="1">
    <location>
        <begin position="816"/>
        <end position="831"/>
    </location>
</feature>